<dbReference type="EMBL" id="GBXM01082208">
    <property type="protein sequence ID" value="JAH26369.1"/>
    <property type="molecule type" value="Transcribed_RNA"/>
</dbReference>
<feature type="transmembrane region" description="Helical" evidence="1">
    <location>
        <begin position="6"/>
        <end position="26"/>
    </location>
</feature>
<evidence type="ECO:0000313" key="2">
    <source>
        <dbReference type="EMBL" id="JAH26369.1"/>
    </source>
</evidence>
<accession>A0A0E9RBA4</accession>
<organism evidence="2">
    <name type="scientific">Anguilla anguilla</name>
    <name type="common">European freshwater eel</name>
    <name type="synonym">Muraena anguilla</name>
    <dbReference type="NCBI Taxonomy" id="7936"/>
    <lineage>
        <taxon>Eukaryota</taxon>
        <taxon>Metazoa</taxon>
        <taxon>Chordata</taxon>
        <taxon>Craniata</taxon>
        <taxon>Vertebrata</taxon>
        <taxon>Euteleostomi</taxon>
        <taxon>Actinopterygii</taxon>
        <taxon>Neopterygii</taxon>
        <taxon>Teleostei</taxon>
        <taxon>Anguilliformes</taxon>
        <taxon>Anguillidae</taxon>
        <taxon>Anguilla</taxon>
    </lineage>
</organism>
<proteinExistence type="predicted"/>
<name>A0A0E9RBA4_ANGAN</name>
<keyword evidence="1" id="KW-0472">Membrane</keyword>
<evidence type="ECO:0000256" key="1">
    <source>
        <dbReference type="SAM" id="Phobius"/>
    </source>
</evidence>
<sequence length="51" mass="5762">MHLKVVIGSLVYNWCFLNVSTCVWWPTGRDFKNLLKSCLSCITSSALKKLG</sequence>
<keyword evidence="1" id="KW-1133">Transmembrane helix</keyword>
<dbReference type="AlphaFoldDB" id="A0A0E9RBA4"/>
<reference evidence="2" key="1">
    <citation type="submission" date="2014-11" db="EMBL/GenBank/DDBJ databases">
        <authorList>
            <person name="Amaro Gonzalez C."/>
        </authorList>
    </citation>
    <scope>NUCLEOTIDE SEQUENCE</scope>
</reference>
<reference evidence="2" key="2">
    <citation type="journal article" date="2015" name="Fish Shellfish Immunol.">
        <title>Early steps in the European eel (Anguilla anguilla)-Vibrio vulnificus interaction in the gills: Role of the RtxA13 toxin.</title>
        <authorList>
            <person name="Callol A."/>
            <person name="Pajuelo D."/>
            <person name="Ebbesson L."/>
            <person name="Teles M."/>
            <person name="MacKenzie S."/>
            <person name="Amaro C."/>
        </authorList>
    </citation>
    <scope>NUCLEOTIDE SEQUENCE</scope>
</reference>
<protein>
    <submittedName>
        <fullName evidence="2">Uncharacterized protein</fullName>
    </submittedName>
</protein>
<keyword evidence="1" id="KW-0812">Transmembrane</keyword>